<dbReference type="OrthoDB" id="770672at2"/>
<dbReference type="Proteomes" id="UP000198836">
    <property type="component" value="Unassembled WGS sequence"/>
</dbReference>
<protein>
    <submittedName>
        <fullName evidence="2">Uncharacterized protein</fullName>
    </submittedName>
</protein>
<name>A0A1I0SJB6_9SPHI</name>
<dbReference type="RefSeq" id="WP_090979830.1">
    <property type="nucleotide sequence ID" value="NZ_FOJM01000001.1"/>
</dbReference>
<sequence>MENLTLSENAKGFMDYAIDTINAMDGAPEHSAAQKDEVITRISTLKNLLGELEKSYLENTPTDTAPPVDPEYIAAAGHS</sequence>
<organism evidence="2 3">
    <name type="scientific">Pedobacter suwonensis</name>
    <dbReference type="NCBI Taxonomy" id="332999"/>
    <lineage>
        <taxon>Bacteria</taxon>
        <taxon>Pseudomonadati</taxon>
        <taxon>Bacteroidota</taxon>
        <taxon>Sphingobacteriia</taxon>
        <taxon>Sphingobacteriales</taxon>
        <taxon>Sphingobacteriaceae</taxon>
        <taxon>Pedobacter</taxon>
    </lineage>
</organism>
<evidence type="ECO:0000256" key="1">
    <source>
        <dbReference type="SAM" id="MobiDB-lite"/>
    </source>
</evidence>
<accession>A0A1I0SJB6</accession>
<evidence type="ECO:0000313" key="2">
    <source>
        <dbReference type="EMBL" id="SFA39598.1"/>
    </source>
</evidence>
<keyword evidence="3" id="KW-1185">Reference proteome</keyword>
<dbReference type="EMBL" id="FOJM01000001">
    <property type="protein sequence ID" value="SFA39598.1"/>
    <property type="molecule type" value="Genomic_DNA"/>
</dbReference>
<gene>
    <name evidence="2" type="ORF">SAMN04488511_101480</name>
</gene>
<dbReference type="AlphaFoldDB" id="A0A1I0SJB6"/>
<feature type="region of interest" description="Disordered" evidence="1">
    <location>
        <begin position="57"/>
        <end position="79"/>
    </location>
</feature>
<proteinExistence type="predicted"/>
<reference evidence="3" key="1">
    <citation type="submission" date="2016-10" db="EMBL/GenBank/DDBJ databases">
        <authorList>
            <person name="Varghese N."/>
            <person name="Submissions S."/>
        </authorList>
    </citation>
    <scope>NUCLEOTIDE SEQUENCE [LARGE SCALE GENOMIC DNA]</scope>
    <source>
        <strain evidence="3">DSM 18130</strain>
    </source>
</reference>
<evidence type="ECO:0000313" key="3">
    <source>
        <dbReference type="Proteomes" id="UP000198836"/>
    </source>
</evidence>